<comment type="caution">
    <text evidence="1">The sequence shown here is derived from an EMBL/GenBank/DDBJ whole genome shotgun (WGS) entry which is preliminary data.</text>
</comment>
<dbReference type="AlphaFoldDB" id="A0A533Q8H9"/>
<name>A0A533Q8H9_9BACT</name>
<evidence type="ECO:0000313" key="1">
    <source>
        <dbReference type="EMBL" id="TLD40922.1"/>
    </source>
</evidence>
<protein>
    <submittedName>
        <fullName evidence="1">Uncharacterized protein</fullName>
    </submittedName>
</protein>
<sequence>MSTSGKRVFEGFPNTASLLASVFSQFKFYREGMKVLLRKNPL</sequence>
<organism evidence="1 2">
    <name type="scientific">Candidatus Jettenia ecosi</name>
    <dbReference type="NCBI Taxonomy" id="2494326"/>
    <lineage>
        <taxon>Bacteria</taxon>
        <taxon>Pseudomonadati</taxon>
        <taxon>Planctomycetota</taxon>
        <taxon>Candidatus Brocadiia</taxon>
        <taxon>Candidatus Brocadiales</taxon>
        <taxon>Candidatus Brocadiaceae</taxon>
        <taxon>Candidatus Jettenia</taxon>
    </lineage>
</organism>
<accession>A0A533Q8H9</accession>
<evidence type="ECO:0000313" key="2">
    <source>
        <dbReference type="Proteomes" id="UP000319783"/>
    </source>
</evidence>
<proteinExistence type="predicted"/>
<reference evidence="1 2" key="1">
    <citation type="submission" date="2019-04" db="EMBL/GenBank/DDBJ databases">
        <title>Genome of a novel bacterium Candidatus Jettenia ecosi reconstructed from metagenome of an anammox bioreactor.</title>
        <authorList>
            <person name="Mardanov A.V."/>
            <person name="Beletsky A.V."/>
            <person name="Ravin N.V."/>
            <person name="Botchkova E.A."/>
            <person name="Litti Y.V."/>
            <person name="Nozhevnikova A.N."/>
        </authorList>
    </citation>
    <scope>NUCLEOTIDE SEQUENCE [LARGE SCALE GENOMIC DNA]</scope>
    <source>
        <strain evidence="1">J2</strain>
    </source>
</reference>
<dbReference type="EMBL" id="SULG01000071">
    <property type="protein sequence ID" value="TLD40922.1"/>
    <property type="molecule type" value="Genomic_DNA"/>
</dbReference>
<dbReference type="Proteomes" id="UP000319783">
    <property type="component" value="Unassembled WGS sequence"/>
</dbReference>
<gene>
    <name evidence="1" type="ORF">JETT_2799</name>
</gene>